<dbReference type="PROSITE" id="PS50082">
    <property type="entry name" value="WD_REPEATS_2"/>
    <property type="match status" value="3"/>
</dbReference>
<evidence type="ECO:0000256" key="3">
    <source>
        <dbReference type="PROSITE-ProRule" id="PRU00221"/>
    </source>
</evidence>
<proteinExistence type="predicted"/>
<dbReference type="InterPro" id="IPR019775">
    <property type="entry name" value="WD40_repeat_CS"/>
</dbReference>
<gene>
    <name evidence="4" type="ORF">BB560_002753</name>
</gene>
<dbReference type="OrthoDB" id="25131at2759"/>
<dbReference type="SMART" id="SM00320">
    <property type="entry name" value="WD40"/>
    <property type="match status" value="4"/>
</dbReference>
<dbReference type="STRING" id="133381.A0A2T9ZDX9"/>
<sequence length="340" mass="37793">MNCVSSFQFEPSSSQIIPYVQQIITSPNGIVASTSENKIHLFDYQNLNNNTLIGSHAVQLTNALVRDNLVLSSGLDKLVKVWDLRSRSGTPVQSLSAPFPLLSLDLNCTGQYVVGGSEQVDQKTAKAGVFCGKGFEADTEVGLFFWDLRMPPFELAAFIDSHSNDVTQINFHPVLPKQFLSSSTDGLVCMYDFEQTMDENDAMVYSFNIDISVQQAGYFGPNYEYVYCISDMNTLSFWTNESTKLSEFNDLCSEESNANQEMPVDYMISCTYDSSSNNMYLNSGDFSGNVHLFKANTDRLDKVLTLSGGHSDIVRSVQWDFQNYKAVSGGEDGKICLWSA</sequence>
<dbReference type="PROSITE" id="PS00678">
    <property type="entry name" value="WD_REPEATS_1"/>
    <property type="match status" value="1"/>
</dbReference>
<evidence type="ECO:0000256" key="1">
    <source>
        <dbReference type="ARBA" id="ARBA00022574"/>
    </source>
</evidence>
<keyword evidence="5" id="KW-1185">Reference proteome</keyword>
<dbReference type="PANTHER" id="PTHR22889:SF0">
    <property type="entry name" value="WD REPEAT-CONTAINING PROTEIN 89"/>
    <property type="match status" value="1"/>
</dbReference>
<dbReference type="EMBL" id="MBFS01000335">
    <property type="protein sequence ID" value="PVV02785.1"/>
    <property type="molecule type" value="Genomic_DNA"/>
</dbReference>
<evidence type="ECO:0000313" key="4">
    <source>
        <dbReference type="EMBL" id="PVV02785.1"/>
    </source>
</evidence>
<dbReference type="Proteomes" id="UP000245609">
    <property type="component" value="Unassembled WGS sequence"/>
</dbReference>
<dbReference type="InterPro" id="IPR036322">
    <property type="entry name" value="WD40_repeat_dom_sf"/>
</dbReference>
<evidence type="ECO:0000313" key="5">
    <source>
        <dbReference type="Proteomes" id="UP000245609"/>
    </source>
</evidence>
<protein>
    <recommendedName>
        <fullName evidence="6">WD40 repeat-like protein</fullName>
    </recommendedName>
</protein>
<dbReference type="InterPro" id="IPR039328">
    <property type="entry name" value="WDR89"/>
</dbReference>
<reference evidence="4 5" key="1">
    <citation type="journal article" date="2018" name="MBio">
        <title>Comparative Genomics Reveals the Core Gene Toolbox for the Fungus-Insect Symbiosis.</title>
        <authorList>
            <person name="Wang Y."/>
            <person name="Stata M."/>
            <person name="Wang W."/>
            <person name="Stajich J.E."/>
            <person name="White M.M."/>
            <person name="Moncalvo J.M."/>
        </authorList>
    </citation>
    <scope>NUCLEOTIDE SEQUENCE [LARGE SCALE GENOMIC DNA]</scope>
    <source>
        <strain evidence="4 5">SC-DP-2</strain>
    </source>
</reference>
<organism evidence="4 5">
    <name type="scientific">Smittium megazygosporum</name>
    <dbReference type="NCBI Taxonomy" id="133381"/>
    <lineage>
        <taxon>Eukaryota</taxon>
        <taxon>Fungi</taxon>
        <taxon>Fungi incertae sedis</taxon>
        <taxon>Zoopagomycota</taxon>
        <taxon>Kickxellomycotina</taxon>
        <taxon>Harpellomycetes</taxon>
        <taxon>Harpellales</taxon>
        <taxon>Legeriomycetaceae</taxon>
        <taxon>Smittium</taxon>
    </lineage>
</organism>
<comment type="caution">
    <text evidence="4">The sequence shown here is derived from an EMBL/GenBank/DDBJ whole genome shotgun (WGS) entry which is preliminary data.</text>
</comment>
<evidence type="ECO:0008006" key="6">
    <source>
        <dbReference type="Google" id="ProtNLM"/>
    </source>
</evidence>
<dbReference type="SUPFAM" id="SSF50978">
    <property type="entry name" value="WD40 repeat-like"/>
    <property type="match status" value="1"/>
</dbReference>
<dbReference type="Gene3D" id="2.130.10.10">
    <property type="entry name" value="YVTN repeat-like/Quinoprotein amine dehydrogenase"/>
    <property type="match status" value="2"/>
</dbReference>
<keyword evidence="1 3" id="KW-0853">WD repeat</keyword>
<dbReference type="InterPro" id="IPR015943">
    <property type="entry name" value="WD40/YVTN_repeat-like_dom_sf"/>
</dbReference>
<keyword evidence="2" id="KW-0677">Repeat</keyword>
<dbReference type="InterPro" id="IPR001680">
    <property type="entry name" value="WD40_rpt"/>
</dbReference>
<accession>A0A2T9ZDX9</accession>
<name>A0A2T9ZDX9_9FUNG</name>
<feature type="repeat" description="WD" evidence="3">
    <location>
        <begin position="53"/>
        <end position="92"/>
    </location>
</feature>
<feature type="repeat" description="WD" evidence="3">
    <location>
        <begin position="159"/>
        <end position="194"/>
    </location>
</feature>
<dbReference type="PROSITE" id="PS50294">
    <property type="entry name" value="WD_REPEATS_REGION"/>
    <property type="match status" value="1"/>
</dbReference>
<dbReference type="AlphaFoldDB" id="A0A2T9ZDX9"/>
<evidence type="ECO:0000256" key="2">
    <source>
        <dbReference type="ARBA" id="ARBA00022737"/>
    </source>
</evidence>
<feature type="repeat" description="WD" evidence="3">
    <location>
        <begin position="307"/>
        <end position="340"/>
    </location>
</feature>
<dbReference type="Pfam" id="PF00400">
    <property type="entry name" value="WD40"/>
    <property type="match status" value="2"/>
</dbReference>
<dbReference type="PANTHER" id="PTHR22889">
    <property type="entry name" value="WD REPEAT-CONTAINING PROTEIN 89"/>
    <property type="match status" value="1"/>
</dbReference>